<keyword evidence="3" id="KW-0804">Transcription</keyword>
<dbReference type="PRINTS" id="PR00778">
    <property type="entry name" value="HTHARSR"/>
</dbReference>
<accession>A0A1M6E874</accession>
<dbReference type="PANTHER" id="PTHR33154:SF33">
    <property type="entry name" value="TRANSCRIPTIONAL REPRESSOR SDPR"/>
    <property type="match status" value="1"/>
</dbReference>
<sequence length="137" mass="15218">MRAGARSGGRRSPAPRARVGRNYAATWIVWEAEIRTPGFRTMTPSTDTLFRLLSDPIRRSMIERLRDEGEVAVHNLADRVPISQPAVSRHLARLRAAGLVNARSAGRETFYSLTEDGLAPLKEWASTYCEGGARLKI</sequence>
<keyword evidence="6" id="KW-1185">Reference proteome</keyword>
<dbReference type="Proteomes" id="UP000184292">
    <property type="component" value="Unassembled WGS sequence"/>
</dbReference>
<proteinExistence type="predicted"/>
<dbReference type="EMBL" id="FQYO01000003">
    <property type="protein sequence ID" value="SHI81662.1"/>
    <property type="molecule type" value="Genomic_DNA"/>
</dbReference>
<dbReference type="InterPro" id="IPR011991">
    <property type="entry name" value="ArsR-like_HTH"/>
</dbReference>
<evidence type="ECO:0000313" key="5">
    <source>
        <dbReference type="EMBL" id="SHI81662.1"/>
    </source>
</evidence>
<feature type="domain" description="HTH arsR-type" evidence="4">
    <location>
        <begin position="39"/>
        <end position="133"/>
    </location>
</feature>
<dbReference type="STRING" id="1447782.SAMN05444417_1864"/>
<evidence type="ECO:0000313" key="6">
    <source>
        <dbReference type="Proteomes" id="UP000184292"/>
    </source>
</evidence>
<dbReference type="SUPFAM" id="SSF46785">
    <property type="entry name" value="Winged helix' DNA-binding domain"/>
    <property type="match status" value="1"/>
</dbReference>
<dbReference type="SMART" id="SM00418">
    <property type="entry name" value="HTH_ARSR"/>
    <property type="match status" value="1"/>
</dbReference>
<dbReference type="AlphaFoldDB" id="A0A1M6E874"/>
<reference evidence="5 6" key="1">
    <citation type="submission" date="2016-11" db="EMBL/GenBank/DDBJ databases">
        <authorList>
            <person name="Jaros S."/>
            <person name="Januszkiewicz K."/>
            <person name="Wedrychowicz H."/>
        </authorList>
    </citation>
    <scope>NUCLEOTIDE SEQUENCE [LARGE SCALE GENOMIC DNA]</scope>
    <source>
        <strain evidence="5 6">DSM 100565</strain>
    </source>
</reference>
<keyword evidence="1" id="KW-0805">Transcription regulation</keyword>
<name>A0A1M6E874_9RHOB</name>
<dbReference type="NCBIfam" id="NF033788">
    <property type="entry name" value="HTH_metalloreg"/>
    <property type="match status" value="1"/>
</dbReference>
<dbReference type="Pfam" id="PF01022">
    <property type="entry name" value="HTH_5"/>
    <property type="match status" value="1"/>
</dbReference>
<dbReference type="Gene3D" id="1.10.10.10">
    <property type="entry name" value="Winged helix-like DNA-binding domain superfamily/Winged helix DNA-binding domain"/>
    <property type="match status" value="1"/>
</dbReference>
<dbReference type="InterPro" id="IPR036388">
    <property type="entry name" value="WH-like_DNA-bd_sf"/>
</dbReference>
<organism evidence="5 6">
    <name type="scientific">Wenxinia saemankumensis</name>
    <dbReference type="NCBI Taxonomy" id="1447782"/>
    <lineage>
        <taxon>Bacteria</taxon>
        <taxon>Pseudomonadati</taxon>
        <taxon>Pseudomonadota</taxon>
        <taxon>Alphaproteobacteria</taxon>
        <taxon>Rhodobacterales</taxon>
        <taxon>Roseobacteraceae</taxon>
        <taxon>Wenxinia</taxon>
    </lineage>
</organism>
<dbReference type="CDD" id="cd00090">
    <property type="entry name" value="HTH_ARSR"/>
    <property type="match status" value="1"/>
</dbReference>
<evidence type="ECO:0000259" key="4">
    <source>
        <dbReference type="PROSITE" id="PS50987"/>
    </source>
</evidence>
<dbReference type="GO" id="GO:0003700">
    <property type="term" value="F:DNA-binding transcription factor activity"/>
    <property type="evidence" value="ECO:0007669"/>
    <property type="project" value="InterPro"/>
</dbReference>
<dbReference type="GO" id="GO:0003677">
    <property type="term" value="F:DNA binding"/>
    <property type="evidence" value="ECO:0007669"/>
    <property type="project" value="UniProtKB-KW"/>
</dbReference>
<evidence type="ECO:0000256" key="3">
    <source>
        <dbReference type="ARBA" id="ARBA00023163"/>
    </source>
</evidence>
<dbReference type="PANTHER" id="PTHR33154">
    <property type="entry name" value="TRANSCRIPTIONAL REGULATOR, ARSR FAMILY"/>
    <property type="match status" value="1"/>
</dbReference>
<evidence type="ECO:0000256" key="1">
    <source>
        <dbReference type="ARBA" id="ARBA00023015"/>
    </source>
</evidence>
<protein>
    <submittedName>
        <fullName evidence="5">DNA-binding transcriptional regulator, ArsR family</fullName>
    </submittedName>
</protein>
<dbReference type="InterPro" id="IPR001845">
    <property type="entry name" value="HTH_ArsR_DNA-bd_dom"/>
</dbReference>
<evidence type="ECO:0000256" key="2">
    <source>
        <dbReference type="ARBA" id="ARBA00023125"/>
    </source>
</evidence>
<dbReference type="InterPro" id="IPR036390">
    <property type="entry name" value="WH_DNA-bd_sf"/>
</dbReference>
<gene>
    <name evidence="5" type="ORF">SAMN05444417_1864</name>
</gene>
<keyword evidence="2 5" id="KW-0238">DNA-binding</keyword>
<dbReference type="PROSITE" id="PS50987">
    <property type="entry name" value="HTH_ARSR_2"/>
    <property type="match status" value="1"/>
</dbReference>
<dbReference type="InterPro" id="IPR051081">
    <property type="entry name" value="HTH_MetalResp_TranReg"/>
</dbReference>